<dbReference type="EMBL" id="CP059663">
    <property type="protein sequence ID" value="QRW20972.1"/>
    <property type="molecule type" value="Genomic_DNA"/>
</dbReference>
<dbReference type="Gene3D" id="3.10.450.50">
    <property type="match status" value="1"/>
</dbReference>
<reference evidence="1" key="1">
    <citation type="submission" date="2020-05" db="EMBL/GenBank/DDBJ databases">
        <title>Evolutionary and genomic comparisons of hybrid uninucleate and nonhybrid Rhizoctonia fungi.</title>
        <authorList>
            <person name="Li C."/>
            <person name="Chen X."/>
        </authorList>
    </citation>
    <scope>NUCLEOTIDE SEQUENCE</scope>
    <source>
        <strain evidence="1">AG-1 IA</strain>
    </source>
</reference>
<evidence type="ECO:0000313" key="2">
    <source>
        <dbReference type="Proteomes" id="UP000650533"/>
    </source>
</evidence>
<dbReference type="GeneID" id="67028240"/>
<organism evidence="1 2">
    <name type="scientific">Rhizoctonia solani</name>
    <dbReference type="NCBI Taxonomy" id="456999"/>
    <lineage>
        <taxon>Eukaryota</taxon>
        <taxon>Fungi</taxon>
        <taxon>Dikarya</taxon>
        <taxon>Basidiomycota</taxon>
        <taxon>Agaricomycotina</taxon>
        <taxon>Agaricomycetes</taxon>
        <taxon>Cantharellales</taxon>
        <taxon>Ceratobasidiaceae</taxon>
        <taxon>Rhizoctonia</taxon>
    </lineage>
</organism>
<sequence length="156" mass="17621">MSSSNALISAPGLTEDQIQTERAWLEGYGKDVDSLDWSKWEKYWDQDAFLQIANSPRVHGKGAIETFYRETFINVSEYVRHDYTRYSFDLPLGLIYMSATVSFRVKGDPKGRTIQVSVIGVIHKRPGELVATGGEIYFDNSPIVAVIQEVLKEKAV</sequence>
<evidence type="ECO:0000313" key="1">
    <source>
        <dbReference type="EMBL" id="QRW20972.1"/>
    </source>
</evidence>
<protein>
    <recommendedName>
        <fullName evidence="3">SnoaL-like domain-containing protein</fullName>
    </recommendedName>
</protein>
<dbReference type="AlphaFoldDB" id="A0A8H8NZK8"/>
<name>A0A8H8NZK8_9AGAM</name>
<gene>
    <name evidence="1" type="ORF">RhiXN_05961</name>
</gene>
<accession>A0A8H8NZK8</accession>
<dbReference type="SUPFAM" id="SSF54427">
    <property type="entry name" value="NTF2-like"/>
    <property type="match status" value="1"/>
</dbReference>
<dbReference type="InterPro" id="IPR032710">
    <property type="entry name" value="NTF2-like_dom_sf"/>
</dbReference>
<dbReference type="Proteomes" id="UP000650533">
    <property type="component" value="Chromosome 6"/>
</dbReference>
<evidence type="ECO:0008006" key="3">
    <source>
        <dbReference type="Google" id="ProtNLM"/>
    </source>
</evidence>
<dbReference type="KEGG" id="rsx:RhiXN_05961"/>
<proteinExistence type="predicted"/>
<dbReference type="RefSeq" id="XP_043181209.1">
    <property type="nucleotide sequence ID" value="XM_043325777.1"/>
</dbReference>